<organism evidence="1 2">
    <name type="scientific">Marinomonas ostreistagni</name>
    <dbReference type="NCBI Taxonomy" id="359209"/>
    <lineage>
        <taxon>Bacteria</taxon>
        <taxon>Pseudomonadati</taxon>
        <taxon>Pseudomonadota</taxon>
        <taxon>Gammaproteobacteria</taxon>
        <taxon>Oceanospirillales</taxon>
        <taxon>Oceanospirillaceae</taxon>
        <taxon>Marinomonas</taxon>
    </lineage>
</organism>
<name>A0ABS0ZB51_9GAMM</name>
<dbReference type="RefSeq" id="WP_199462491.1">
    <property type="nucleotide sequence ID" value="NZ_JAEMUH010000007.1"/>
</dbReference>
<dbReference type="Proteomes" id="UP000598488">
    <property type="component" value="Unassembled WGS sequence"/>
</dbReference>
<gene>
    <name evidence="1" type="ORF">JHD44_09375</name>
</gene>
<proteinExistence type="predicted"/>
<sequence length="151" mass="17228">MILVPKSDFDLVAIDDQKSAIVDHGRQTQSNVRGTMLELCARYKDWFLVFATDNTPFEDMLHVHLVDNNFNILDSITISAMYSTGSFSEPQLIAPNKIVFRFIGDTDWTITILDRAKLGLPYLSPIKGVRRAWQCRQYLEVSGQPKPEVYS</sequence>
<protein>
    <submittedName>
        <fullName evidence="1">Uncharacterized protein</fullName>
    </submittedName>
</protein>
<reference evidence="1 2" key="1">
    <citation type="submission" date="2020-12" db="EMBL/GenBank/DDBJ databases">
        <title>Comparative genome analysis of fungal antagonists Marinomonas ostreistagni 398 and M. spartinae 468.</title>
        <authorList>
            <person name="Fields J.L."/>
            <person name="Mavrodi O.V."/>
            <person name="Biber P.D."/>
            <person name="Indest K.J."/>
            <person name="Mavrodi D.V."/>
        </authorList>
    </citation>
    <scope>NUCLEOTIDE SEQUENCE [LARGE SCALE GENOMIC DNA]</scope>
    <source>
        <strain evidence="1 2">USM7</strain>
    </source>
</reference>
<accession>A0ABS0ZB51</accession>
<evidence type="ECO:0000313" key="2">
    <source>
        <dbReference type="Proteomes" id="UP000598488"/>
    </source>
</evidence>
<keyword evidence="2" id="KW-1185">Reference proteome</keyword>
<comment type="caution">
    <text evidence="1">The sequence shown here is derived from an EMBL/GenBank/DDBJ whole genome shotgun (WGS) entry which is preliminary data.</text>
</comment>
<evidence type="ECO:0000313" key="1">
    <source>
        <dbReference type="EMBL" id="MBJ7550889.1"/>
    </source>
</evidence>
<dbReference type="EMBL" id="JAEMUH010000007">
    <property type="protein sequence ID" value="MBJ7550889.1"/>
    <property type="molecule type" value="Genomic_DNA"/>
</dbReference>